<dbReference type="Gene3D" id="6.10.20.100">
    <property type="match status" value="1"/>
</dbReference>
<dbReference type="EMBL" id="CP087714">
    <property type="protein sequence ID" value="XAT64608.1"/>
    <property type="molecule type" value="Genomic_DNA"/>
</dbReference>
<gene>
    <name evidence="4" type="primary">hypD</name>
    <name evidence="4" type="ORF">LPQ35_04380</name>
</gene>
<dbReference type="Proteomes" id="UP001492541">
    <property type="component" value="Chromosome"/>
</dbReference>
<evidence type="ECO:0000313" key="4">
    <source>
        <dbReference type="EMBL" id="XAT64608.1"/>
    </source>
</evidence>
<dbReference type="Pfam" id="PF01924">
    <property type="entry name" value="HypD"/>
    <property type="match status" value="1"/>
</dbReference>
<dbReference type="InterPro" id="IPR002780">
    <property type="entry name" value="Hyd_form_HypD"/>
</dbReference>
<dbReference type="PANTHER" id="PTHR30149">
    <property type="entry name" value="HYDROGENASE PROTEIN ASSEMBLY PROTEIN HYPD"/>
    <property type="match status" value="1"/>
</dbReference>
<dbReference type="NCBIfam" id="TIGR00075">
    <property type="entry name" value="hypD"/>
    <property type="match status" value="1"/>
</dbReference>
<dbReference type="Gene3D" id="3.40.50.11750">
    <property type="entry name" value="HypD, alpha/beta domain 1"/>
    <property type="match status" value="2"/>
</dbReference>
<keyword evidence="3" id="KW-0408">Iron</keyword>
<sequence length="352" mass="39886">MAEDTGRIVRKIEELSEGQEINLMHLCGTHEDTISKYNLRSILPPNVKLLSGPGCPVCIIPDTDLQEVFHLLENRDVILTTFGDMARVPFEDRSLFYYRSKGKDVRIVYSVFDAVEIAKREDKDVVFFGIGFETTMPSIAVAIKDSPENFYVYSAHRFFIPAIEALVSEDMKIDGFINPGHVSTIVGVKAYERYRKYGIPMAIAGFEPQDVLLAVYMLVRAVKENDGGIFNEYTRAVKYEGNVKAQEVMNEVFYSRDGEWRGLGTIPETGVGIRNDFEEKDAEKVFEDVFENFAPKEDKRKKHCRCGEVLKGLITPKDCRLFMTACTPRNPIGPCMVSFEGTCNIWAKYSIS</sequence>
<evidence type="ECO:0000256" key="2">
    <source>
        <dbReference type="ARBA" id="ARBA00022723"/>
    </source>
</evidence>
<dbReference type="PANTHER" id="PTHR30149:SF0">
    <property type="entry name" value="HYDROGENASE MATURATION FACTOR HYPD"/>
    <property type="match status" value="1"/>
</dbReference>
<accession>A0ABZ3H659</accession>
<protein>
    <submittedName>
        <fullName evidence="4">Hydrogenase formation protein HypD</fullName>
    </submittedName>
</protein>
<dbReference type="InterPro" id="IPR042244">
    <property type="entry name" value="HypD_2_sf"/>
</dbReference>
<dbReference type="PIRSF" id="PIRSF005622">
    <property type="entry name" value="Hydrgn_mat_hypD"/>
    <property type="match status" value="1"/>
</dbReference>
<dbReference type="InterPro" id="IPR042243">
    <property type="entry name" value="HypD_1"/>
</dbReference>
<dbReference type="GeneID" id="90448895"/>
<evidence type="ECO:0000256" key="3">
    <source>
        <dbReference type="ARBA" id="ARBA00023004"/>
    </source>
</evidence>
<name>A0ABZ3H659_GEOAI</name>
<proteinExistence type="inferred from homology"/>
<comment type="similarity">
    <text evidence="1">Belongs to the HypD family.</text>
</comment>
<organism evidence="4 5">
    <name type="scientific">Geoglobus acetivorans</name>
    <dbReference type="NCBI Taxonomy" id="565033"/>
    <lineage>
        <taxon>Archaea</taxon>
        <taxon>Methanobacteriati</taxon>
        <taxon>Methanobacteriota</taxon>
        <taxon>Archaeoglobi</taxon>
        <taxon>Archaeoglobales</taxon>
        <taxon>Archaeoglobaceae</taxon>
        <taxon>Geoglobus</taxon>
    </lineage>
</organism>
<keyword evidence="2" id="KW-0479">Metal-binding</keyword>
<evidence type="ECO:0000256" key="1">
    <source>
        <dbReference type="ARBA" id="ARBA00007888"/>
    </source>
</evidence>
<reference evidence="4 5" key="1">
    <citation type="submission" date="2021-11" db="EMBL/GenBank/DDBJ databases">
        <title>Whole genome of Geoglobus acetivorans.</title>
        <authorList>
            <person name="Liu D."/>
        </authorList>
    </citation>
    <scope>NUCLEOTIDE SEQUENCE [LARGE SCALE GENOMIC DNA]</scope>
    <source>
        <strain evidence="4 5">SBH6</strain>
    </source>
</reference>
<dbReference type="RefSeq" id="WP_193807983.1">
    <property type="nucleotide sequence ID" value="NZ_CP087714.1"/>
</dbReference>
<evidence type="ECO:0000313" key="5">
    <source>
        <dbReference type="Proteomes" id="UP001492541"/>
    </source>
</evidence>
<keyword evidence="5" id="KW-1185">Reference proteome</keyword>